<protein>
    <submittedName>
        <fullName evidence="1">Uncharacterized protein</fullName>
    </submittedName>
</protein>
<dbReference type="EMBL" id="JAMKFB020000001">
    <property type="protein sequence ID" value="KAL0204468.1"/>
    <property type="molecule type" value="Genomic_DNA"/>
</dbReference>
<sequence>VHETSGMTVNIPDKVYKIARGENAVIPCTFTPSTTITSITWTAKADGADDPE</sequence>
<reference evidence="1 2" key="1">
    <citation type="submission" date="2024-05" db="EMBL/GenBank/DDBJ databases">
        <title>Genome sequencing and assembly of Indian major carp, Cirrhinus mrigala (Hamilton, 1822).</title>
        <authorList>
            <person name="Mohindra V."/>
            <person name="Chowdhury L.M."/>
            <person name="Lal K."/>
            <person name="Jena J.K."/>
        </authorList>
    </citation>
    <scope>NUCLEOTIDE SEQUENCE [LARGE SCALE GENOMIC DNA]</scope>
    <source>
        <strain evidence="1">CM1030</strain>
        <tissue evidence="1">Blood</tissue>
    </source>
</reference>
<name>A0ABD0S379_CIRMR</name>
<dbReference type="Gene3D" id="2.60.40.10">
    <property type="entry name" value="Immunoglobulins"/>
    <property type="match status" value="1"/>
</dbReference>
<comment type="caution">
    <text evidence="1">The sequence shown here is derived from an EMBL/GenBank/DDBJ whole genome shotgun (WGS) entry which is preliminary data.</text>
</comment>
<accession>A0ABD0S379</accession>
<proteinExistence type="predicted"/>
<dbReference type="Proteomes" id="UP001529510">
    <property type="component" value="Unassembled WGS sequence"/>
</dbReference>
<organism evidence="1 2">
    <name type="scientific">Cirrhinus mrigala</name>
    <name type="common">Mrigala</name>
    <dbReference type="NCBI Taxonomy" id="683832"/>
    <lineage>
        <taxon>Eukaryota</taxon>
        <taxon>Metazoa</taxon>
        <taxon>Chordata</taxon>
        <taxon>Craniata</taxon>
        <taxon>Vertebrata</taxon>
        <taxon>Euteleostomi</taxon>
        <taxon>Actinopterygii</taxon>
        <taxon>Neopterygii</taxon>
        <taxon>Teleostei</taxon>
        <taxon>Ostariophysi</taxon>
        <taxon>Cypriniformes</taxon>
        <taxon>Cyprinidae</taxon>
        <taxon>Labeoninae</taxon>
        <taxon>Labeonini</taxon>
        <taxon>Cirrhinus</taxon>
    </lineage>
</organism>
<feature type="non-terminal residue" evidence="1">
    <location>
        <position position="1"/>
    </location>
</feature>
<evidence type="ECO:0000313" key="2">
    <source>
        <dbReference type="Proteomes" id="UP001529510"/>
    </source>
</evidence>
<dbReference type="InterPro" id="IPR013783">
    <property type="entry name" value="Ig-like_fold"/>
</dbReference>
<dbReference type="AlphaFoldDB" id="A0ABD0S379"/>
<keyword evidence="2" id="KW-1185">Reference proteome</keyword>
<gene>
    <name evidence="1" type="ORF">M9458_002486</name>
</gene>
<feature type="non-terminal residue" evidence="1">
    <location>
        <position position="52"/>
    </location>
</feature>
<evidence type="ECO:0000313" key="1">
    <source>
        <dbReference type="EMBL" id="KAL0204468.1"/>
    </source>
</evidence>